<evidence type="ECO:0000313" key="2">
    <source>
        <dbReference type="EMBL" id="OYN92391.1"/>
    </source>
</evidence>
<accession>A0A255EN52</accession>
<dbReference type="AlphaFoldDB" id="A0A255EN52"/>
<organism evidence="2 3">
    <name type="scientific">Parenemella sanctibonifatiensis</name>
    <dbReference type="NCBI Taxonomy" id="2016505"/>
    <lineage>
        <taxon>Bacteria</taxon>
        <taxon>Bacillati</taxon>
        <taxon>Actinomycetota</taxon>
        <taxon>Actinomycetes</taxon>
        <taxon>Propionibacteriales</taxon>
        <taxon>Propionibacteriaceae</taxon>
        <taxon>Parenemella</taxon>
    </lineage>
</organism>
<dbReference type="OrthoDB" id="3732531at2"/>
<gene>
    <name evidence="2" type="ORF">CGZ91_02530</name>
</gene>
<feature type="compositionally biased region" description="Basic and acidic residues" evidence="1">
    <location>
        <begin position="42"/>
        <end position="59"/>
    </location>
</feature>
<feature type="compositionally biased region" description="Basic and acidic residues" evidence="1">
    <location>
        <begin position="1"/>
        <end position="11"/>
    </location>
</feature>
<keyword evidence="3" id="KW-1185">Reference proteome</keyword>
<proteinExistence type="predicted"/>
<evidence type="ECO:0000313" key="3">
    <source>
        <dbReference type="Proteomes" id="UP000216300"/>
    </source>
</evidence>
<protein>
    <submittedName>
        <fullName evidence="2">Uncharacterized protein</fullName>
    </submittedName>
</protein>
<dbReference type="RefSeq" id="WP_094452368.1">
    <property type="nucleotide sequence ID" value="NZ_NMVJ01000001.1"/>
</dbReference>
<feature type="region of interest" description="Disordered" evidence="1">
    <location>
        <begin position="1"/>
        <end position="59"/>
    </location>
</feature>
<reference evidence="2 3" key="1">
    <citation type="submission" date="2017-07" db="EMBL/GenBank/DDBJ databases">
        <title>Draft whole genome sequences of clinical Proprionibacteriaceae strains.</title>
        <authorList>
            <person name="Bernier A.-M."/>
            <person name="Bernard K."/>
            <person name="Domingo M.-C."/>
        </authorList>
    </citation>
    <scope>NUCLEOTIDE SEQUENCE [LARGE SCALE GENOMIC DNA]</scope>
    <source>
        <strain evidence="2 3">NML 150081</strain>
    </source>
</reference>
<sequence length="136" mass="14475">MNTEQHPHDQQPPEQPPPSEAAGPERPDPSAGMAPEAIQAADVDREKHPTEGVDVERPTRGVDWVRASDLLSRGSGSLSRRGIDLDAKLARGTRHGIAVSAKYVGRQIAAGARRLPPVSAFGREEPAPEAPGLGRK</sequence>
<evidence type="ECO:0000256" key="1">
    <source>
        <dbReference type="SAM" id="MobiDB-lite"/>
    </source>
</evidence>
<dbReference type="EMBL" id="NMVJ01000001">
    <property type="protein sequence ID" value="OYN92391.1"/>
    <property type="molecule type" value="Genomic_DNA"/>
</dbReference>
<name>A0A255EN52_9ACTN</name>
<dbReference type="Proteomes" id="UP000216300">
    <property type="component" value="Unassembled WGS sequence"/>
</dbReference>
<comment type="caution">
    <text evidence="2">The sequence shown here is derived from an EMBL/GenBank/DDBJ whole genome shotgun (WGS) entry which is preliminary data.</text>
</comment>